<evidence type="ECO:0000313" key="2">
    <source>
        <dbReference type="Proteomes" id="UP000000852"/>
    </source>
</evidence>
<evidence type="ECO:0000313" key="1">
    <source>
        <dbReference type="EMBL" id="ACU03331.1"/>
    </source>
</evidence>
<proteinExistence type="predicted"/>
<dbReference type="STRING" id="485917.Phep_1113"/>
<keyword evidence="2" id="KW-1185">Reference proteome</keyword>
<gene>
    <name evidence="1" type="ordered locus">Phep_1113</name>
</gene>
<accession>C6Y3Q2</accession>
<organism evidence="1 2">
    <name type="scientific">Pedobacter heparinus (strain ATCC 13125 / DSM 2366 / CIP 104194 / JCM 7457 / NBRC 12017 / NCIMB 9290 / NRRL B-14731 / HIM 762-3)</name>
    <dbReference type="NCBI Taxonomy" id="485917"/>
    <lineage>
        <taxon>Bacteria</taxon>
        <taxon>Pseudomonadati</taxon>
        <taxon>Bacteroidota</taxon>
        <taxon>Sphingobacteriia</taxon>
        <taxon>Sphingobacteriales</taxon>
        <taxon>Sphingobacteriaceae</taxon>
        <taxon>Pedobacter</taxon>
    </lineage>
</organism>
<dbReference type="AlphaFoldDB" id="C6Y3Q2"/>
<sequence length="79" mass="9238">MNAMKVDLNRVITIDALIRQKATGSPDCLAEHLNISRRALFDTLNFMRVQLDAPIVYSKIRRTYTYQEHGSFSFKYRKV</sequence>
<name>C6Y3Q2_PEDHD</name>
<dbReference type="EMBL" id="CP001681">
    <property type="protein sequence ID" value="ACU03331.1"/>
    <property type="molecule type" value="Genomic_DNA"/>
</dbReference>
<dbReference type="Proteomes" id="UP000000852">
    <property type="component" value="Chromosome"/>
</dbReference>
<reference evidence="1 2" key="1">
    <citation type="journal article" date="2009" name="Stand. Genomic Sci.">
        <title>Complete genome sequence of Pedobacter heparinus type strain (HIM 762-3).</title>
        <authorList>
            <person name="Han C."/>
            <person name="Spring S."/>
            <person name="Lapidus A."/>
            <person name="Del Rio T.G."/>
            <person name="Tice H."/>
            <person name="Copeland A."/>
            <person name="Cheng J.F."/>
            <person name="Lucas S."/>
            <person name="Chen F."/>
            <person name="Nolan M."/>
            <person name="Bruce D."/>
            <person name="Goodwin L."/>
            <person name="Pitluck S."/>
            <person name="Ivanova N."/>
            <person name="Mavromatis K."/>
            <person name="Mikhailova N."/>
            <person name="Pati A."/>
            <person name="Chen A."/>
            <person name="Palaniappan K."/>
            <person name="Land M."/>
            <person name="Hauser L."/>
            <person name="Chang Y.J."/>
            <person name="Jeffries C.C."/>
            <person name="Saunders E."/>
            <person name="Chertkov O."/>
            <person name="Brettin T."/>
            <person name="Goker M."/>
            <person name="Rohde M."/>
            <person name="Bristow J."/>
            <person name="Eisen J.A."/>
            <person name="Markowitz V."/>
            <person name="Hugenholtz P."/>
            <person name="Kyrpides N.C."/>
            <person name="Klenk H.P."/>
            <person name="Detter J.C."/>
        </authorList>
    </citation>
    <scope>NUCLEOTIDE SEQUENCE [LARGE SCALE GENOMIC DNA]</scope>
    <source>
        <strain evidence="2">ATCC 13125 / DSM 2366 / CIP 104194 / JCM 7457 / NBRC 12017 / NCIMB 9290 / NRRL B-14731 / HIM 762-3</strain>
    </source>
</reference>
<dbReference type="HOGENOM" id="CLU_183587_0_0_10"/>
<protein>
    <recommendedName>
        <fullName evidence="3">Helix-turn-helix type 11 domain-containing protein</fullName>
    </recommendedName>
</protein>
<dbReference type="KEGG" id="phe:Phep_1113"/>
<evidence type="ECO:0008006" key="3">
    <source>
        <dbReference type="Google" id="ProtNLM"/>
    </source>
</evidence>